<dbReference type="EMBL" id="CAJVPV010011887">
    <property type="protein sequence ID" value="CAG8665444.1"/>
    <property type="molecule type" value="Genomic_DNA"/>
</dbReference>
<feature type="non-terminal residue" evidence="1">
    <location>
        <position position="1"/>
    </location>
</feature>
<dbReference type="Proteomes" id="UP000789342">
    <property type="component" value="Unassembled WGS sequence"/>
</dbReference>
<sequence>MYIQETEYNKETITAKELFKLARRSKKPKIYNSKTNRMIVINGSAYNVLIRDGYMHWREERLLIPSFNEIPTLKKCLSFASNKIWSIVTEKGLLTKIDGKVSLLEILLKANWNGFAICDLLKLCWNSRETREWRNNILINFLHHPNLTPSKYRPNALYDAFSKADVL</sequence>
<name>A0A9N9H7U7_9GLOM</name>
<comment type="caution">
    <text evidence="1">The sequence shown here is derived from an EMBL/GenBank/DDBJ whole genome shotgun (WGS) entry which is preliminary data.</text>
</comment>
<dbReference type="AlphaFoldDB" id="A0A9N9H7U7"/>
<dbReference type="OrthoDB" id="2353976at2759"/>
<evidence type="ECO:0000313" key="1">
    <source>
        <dbReference type="EMBL" id="CAG8665444.1"/>
    </source>
</evidence>
<protein>
    <submittedName>
        <fullName evidence="1">9303_t:CDS:1</fullName>
    </submittedName>
</protein>
<accession>A0A9N9H7U7</accession>
<gene>
    <name evidence="1" type="ORF">AMORRO_LOCUS10591</name>
</gene>
<organism evidence="1 2">
    <name type="scientific">Acaulospora morrowiae</name>
    <dbReference type="NCBI Taxonomy" id="94023"/>
    <lineage>
        <taxon>Eukaryota</taxon>
        <taxon>Fungi</taxon>
        <taxon>Fungi incertae sedis</taxon>
        <taxon>Mucoromycota</taxon>
        <taxon>Glomeromycotina</taxon>
        <taxon>Glomeromycetes</taxon>
        <taxon>Diversisporales</taxon>
        <taxon>Acaulosporaceae</taxon>
        <taxon>Acaulospora</taxon>
    </lineage>
</organism>
<reference evidence="1" key="1">
    <citation type="submission" date="2021-06" db="EMBL/GenBank/DDBJ databases">
        <authorList>
            <person name="Kallberg Y."/>
            <person name="Tangrot J."/>
            <person name="Rosling A."/>
        </authorList>
    </citation>
    <scope>NUCLEOTIDE SEQUENCE</scope>
    <source>
        <strain evidence="1">CL551</strain>
    </source>
</reference>
<evidence type="ECO:0000313" key="2">
    <source>
        <dbReference type="Proteomes" id="UP000789342"/>
    </source>
</evidence>
<keyword evidence="2" id="KW-1185">Reference proteome</keyword>
<proteinExistence type="predicted"/>
<feature type="non-terminal residue" evidence="1">
    <location>
        <position position="167"/>
    </location>
</feature>